<evidence type="ECO:0000313" key="13">
    <source>
        <dbReference type="Proteomes" id="UP000027946"/>
    </source>
</evidence>
<evidence type="ECO:0000256" key="8">
    <source>
        <dbReference type="HAMAP-Rule" id="MF_00530"/>
    </source>
</evidence>
<keyword evidence="13" id="KW-1185">Reference proteome</keyword>
<proteinExistence type="inferred from homology"/>
<gene>
    <name evidence="8 12" type="primary">atpC</name>
    <name evidence="12" type="ORF">CLIT_13c01400</name>
</gene>
<dbReference type="InterPro" id="IPR036794">
    <property type="entry name" value="ATP_F1_dsu/esu_C_sf"/>
</dbReference>
<evidence type="ECO:0000256" key="1">
    <source>
        <dbReference type="ARBA" id="ARBA00004202"/>
    </source>
</evidence>
<dbReference type="Proteomes" id="UP000027946">
    <property type="component" value="Unassembled WGS sequence"/>
</dbReference>
<dbReference type="GO" id="GO:0005886">
    <property type="term" value="C:plasma membrane"/>
    <property type="evidence" value="ECO:0007669"/>
    <property type="project" value="UniProtKB-SubCell"/>
</dbReference>
<keyword evidence="8" id="KW-0375">Hydrogen ion transport</keyword>
<dbReference type="Gene3D" id="2.60.15.10">
    <property type="entry name" value="F0F1 ATP synthase delta/epsilon subunit, N-terminal"/>
    <property type="match status" value="1"/>
</dbReference>
<dbReference type="InterPro" id="IPR020547">
    <property type="entry name" value="ATP_synth_F1_esu_C"/>
</dbReference>
<dbReference type="Pfam" id="PF02823">
    <property type="entry name" value="ATP-synt_DE_N"/>
    <property type="match status" value="1"/>
</dbReference>
<dbReference type="NCBIfam" id="NF001846">
    <property type="entry name" value="PRK00571.1-3"/>
    <property type="match status" value="1"/>
</dbReference>
<dbReference type="CDD" id="cd12152">
    <property type="entry name" value="F1-ATPase_delta"/>
    <property type="match status" value="1"/>
</dbReference>
<dbReference type="HAMAP" id="MF_00530">
    <property type="entry name" value="ATP_synth_epsil_bac"/>
    <property type="match status" value="1"/>
</dbReference>
<evidence type="ECO:0000313" key="12">
    <source>
        <dbReference type="EMBL" id="KDR94818.1"/>
    </source>
</evidence>
<dbReference type="Pfam" id="PF00401">
    <property type="entry name" value="ATP-synt_DE"/>
    <property type="match status" value="1"/>
</dbReference>
<name>A0A069RDH7_PEPLI</name>
<dbReference type="Gene3D" id="1.20.5.440">
    <property type="entry name" value="ATP synthase delta/epsilon subunit, C-terminal domain"/>
    <property type="match status" value="1"/>
</dbReference>
<evidence type="ECO:0000256" key="6">
    <source>
        <dbReference type="ARBA" id="ARBA00023196"/>
    </source>
</evidence>
<dbReference type="GO" id="GO:0046933">
    <property type="term" value="F:proton-transporting ATP synthase activity, rotational mechanism"/>
    <property type="evidence" value="ECO:0007669"/>
    <property type="project" value="UniProtKB-UniRule"/>
</dbReference>
<dbReference type="GO" id="GO:0005524">
    <property type="term" value="F:ATP binding"/>
    <property type="evidence" value="ECO:0007669"/>
    <property type="project" value="UniProtKB-UniRule"/>
</dbReference>
<dbReference type="NCBIfam" id="TIGR01216">
    <property type="entry name" value="ATP_synt_epsi"/>
    <property type="match status" value="1"/>
</dbReference>
<dbReference type="SUPFAM" id="SSF46604">
    <property type="entry name" value="Epsilon subunit of F1F0-ATP synthase C-terminal domain"/>
    <property type="match status" value="1"/>
</dbReference>
<dbReference type="RefSeq" id="WP_038266022.1">
    <property type="nucleotide sequence ID" value="NZ_FSRH01000005.1"/>
</dbReference>
<comment type="caution">
    <text evidence="12">The sequence shown here is derived from an EMBL/GenBank/DDBJ whole genome shotgun (WGS) entry which is preliminary data.</text>
</comment>
<keyword evidence="8" id="KW-1003">Cell membrane</keyword>
<protein>
    <recommendedName>
        <fullName evidence="8">ATP synthase epsilon chain</fullName>
    </recommendedName>
    <alternativeName>
        <fullName evidence="8">ATP synthase F1 sector epsilon subunit</fullName>
    </alternativeName>
    <alternativeName>
        <fullName evidence="8">F-ATPase epsilon subunit</fullName>
    </alternativeName>
</protein>
<evidence type="ECO:0000256" key="2">
    <source>
        <dbReference type="ARBA" id="ARBA00005712"/>
    </source>
</evidence>
<keyword evidence="5 8" id="KW-0472">Membrane</keyword>
<comment type="subcellular location">
    <subcellularLocation>
        <location evidence="1 8">Cell membrane</location>
        <topology evidence="1 8">Peripheral membrane protein</topology>
    </subcellularLocation>
</comment>
<reference evidence="12 13" key="1">
    <citation type="submission" date="2014-03" db="EMBL/GenBank/DDBJ databases">
        <title>Genome sequence of Clostridium litorale W6, DSM 5388.</title>
        <authorList>
            <person name="Poehlein A."/>
            <person name="Jagirdar A."/>
            <person name="Khonsari B."/>
            <person name="Chibani C.M."/>
            <person name="Gutierrez Gutierrez D.A."/>
            <person name="Davydova E."/>
            <person name="Alghaithi H.S."/>
            <person name="Nair K.P."/>
            <person name="Dhamotharan K."/>
            <person name="Chandran L."/>
            <person name="G W."/>
            <person name="Daniel R."/>
        </authorList>
    </citation>
    <scope>NUCLEOTIDE SEQUENCE [LARGE SCALE GENOMIC DNA]</scope>
    <source>
        <strain evidence="12 13">W6</strain>
    </source>
</reference>
<keyword evidence="6 8" id="KW-0139">CF(1)</keyword>
<comment type="similarity">
    <text evidence="2 8 9">Belongs to the ATPase epsilon chain family.</text>
</comment>
<sequence>MASVFKLEIVAPDKKFYDDEAEMVIVRTKEGDVGILKDHVDYVAPVDIGVVKIKKGGNFKEAAIAGGFVKVGKEKVTILTDAAEWPSDIDLDRAEMAKKAAEEELKQGPKDETYVLFAETKLKRALNRIKVAEKKD</sequence>
<dbReference type="InterPro" id="IPR001469">
    <property type="entry name" value="ATP_synth_F1_dsu/esu"/>
</dbReference>
<evidence type="ECO:0000259" key="10">
    <source>
        <dbReference type="Pfam" id="PF00401"/>
    </source>
</evidence>
<dbReference type="STRING" id="1121324.CLIT_13c01400"/>
<comment type="subunit">
    <text evidence="8 9">F-type ATPases have 2 components, CF(1) - the catalytic core - and CF(0) - the membrane proton channel. CF(1) has five subunits: alpha(3), beta(3), gamma(1), delta(1), epsilon(1). CF(0) has three main subunits: a, b and c.</text>
</comment>
<evidence type="ECO:0000256" key="5">
    <source>
        <dbReference type="ARBA" id="ARBA00023136"/>
    </source>
</evidence>
<evidence type="ECO:0000256" key="3">
    <source>
        <dbReference type="ARBA" id="ARBA00022448"/>
    </source>
</evidence>
<dbReference type="SUPFAM" id="SSF51344">
    <property type="entry name" value="Epsilon subunit of F1F0-ATP synthase N-terminal domain"/>
    <property type="match status" value="1"/>
</dbReference>
<dbReference type="eggNOG" id="COG0355">
    <property type="taxonomic scope" value="Bacteria"/>
</dbReference>
<accession>A0A069RDH7</accession>
<dbReference type="PANTHER" id="PTHR13822:SF10">
    <property type="entry name" value="ATP SYNTHASE EPSILON CHAIN, CHLOROPLASTIC"/>
    <property type="match status" value="1"/>
</dbReference>
<feature type="domain" description="ATP synthase F1 complex delta/epsilon subunit N-terminal" evidence="11">
    <location>
        <begin position="5"/>
        <end position="83"/>
    </location>
</feature>
<evidence type="ECO:0000256" key="7">
    <source>
        <dbReference type="ARBA" id="ARBA00023310"/>
    </source>
</evidence>
<organism evidence="12 13">
    <name type="scientific">Peptoclostridium litorale DSM 5388</name>
    <dbReference type="NCBI Taxonomy" id="1121324"/>
    <lineage>
        <taxon>Bacteria</taxon>
        <taxon>Bacillati</taxon>
        <taxon>Bacillota</taxon>
        <taxon>Clostridia</taxon>
        <taxon>Peptostreptococcales</taxon>
        <taxon>Peptoclostridiaceae</taxon>
        <taxon>Peptoclostridium</taxon>
    </lineage>
</organism>
<keyword evidence="7 8" id="KW-0066">ATP synthesis</keyword>
<dbReference type="InterPro" id="IPR020546">
    <property type="entry name" value="ATP_synth_F1_dsu/esu_N"/>
</dbReference>
<dbReference type="InterPro" id="IPR036771">
    <property type="entry name" value="ATPsynth_dsu/esu_N"/>
</dbReference>
<feature type="domain" description="ATP synthase epsilon subunit C-terminal" evidence="10">
    <location>
        <begin position="88"/>
        <end position="133"/>
    </location>
</feature>
<dbReference type="EMBL" id="JJMM01000013">
    <property type="protein sequence ID" value="KDR94818.1"/>
    <property type="molecule type" value="Genomic_DNA"/>
</dbReference>
<dbReference type="GO" id="GO:0045259">
    <property type="term" value="C:proton-transporting ATP synthase complex"/>
    <property type="evidence" value="ECO:0007669"/>
    <property type="project" value="UniProtKB-KW"/>
</dbReference>
<evidence type="ECO:0000256" key="4">
    <source>
        <dbReference type="ARBA" id="ARBA00023065"/>
    </source>
</evidence>
<dbReference type="OrthoDB" id="9804110at2"/>
<evidence type="ECO:0000256" key="9">
    <source>
        <dbReference type="RuleBase" id="RU003656"/>
    </source>
</evidence>
<keyword evidence="3 8" id="KW-0813">Transport</keyword>
<comment type="function">
    <text evidence="8">Produces ATP from ADP in the presence of a proton gradient across the membrane.</text>
</comment>
<dbReference type="AlphaFoldDB" id="A0A069RDH7"/>
<dbReference type="PANTHER" id="PTHR13822">
    <property type="entry name" value="ATP SYNTHASE DELTA/EPSILON CHAIN"/>
    <property type="match status" value="1"/>
</dbReference>
<evidence type="ECO:0000259" key="11">
    <source>
        <dbReference type="Pfam" id="PF02823"/>
    </source>
</evidence>
<keyword evidence="4 8" id="KW-0406">Ion transport</keyword>